<dbReference type="Proteomes" id="UP000469724">
    <property type="component" value="Unassembled WGS sequence"/>
</dbReference>
<keyword evidence="16 18" id="KW-0368">Histidine biosynthesis</keyword>
<evidence type="ECO:0000256" key="17">
    <source>
        <dbReference type="ARBA" id="ARBA00024861"/>
    </source>
</evidence>
<sequence length="293" mass="32546">MTQPKKLKLGIPKGSLQDATIALFEKSGWKIRMHHRNYFPEINDPDIQCSMCRAQEMSRYVETGTLDAGLTGKDWILENNSDVVVVSDLVYSKVSNRPARWVLAVAADSPYRRPQDLAGKKIATELVSFTKSYFEAAEVPVAVEFSWGATEAKVVEGLADAIVEVTETGTTIKAHGLRIIAELLQTNTRLIANKAAWEDPFKRKKIENLDMLLQGALRAESLVGLKMNVPEEKMPAIMNLLPSLTAPTVANLYNKDWLSVEIVVSESLVRDLIPKLHELGAEGIIEYSLNKVI</sequence>
<evidence type="ECO:0000256" key="12">
    <source>
        <dbReference type="ARBA" id="ARBA00022723"/>
    </source>
</evidence>
<dbReference type="InterPro" id="IPR020621">
    <property type="entry name" value="ATP-PRT_HisG_long"/>
</dbReference>
<dbReference type="InterPro" id="IPR001348">
    <property type="entry name" value="ATP_PRibTrfase_HisG"/>
</dbReference>
<evidence type="ECO:0000256" key="13">
    <source>
        <dbReference type="ARBA" id="ARBA00022741"/>
    </source>
</evidence>
<evidence type="ECO:0000256" key="2">
    <source>
        <dbReference type="ARBA" id="ARBA00001946"/>
    </source>
</evidence>
<evidence type="ECO:0000256" key="4">
    <source>
        <dbReference type="ARBA" id="ARBA00004667"/>
    </source>
</evidence>
<evidence type="ECO:0000256" key="14">
    <source>
        <dbReference type="ARBA" id="ARBA00022840"/>
    </source>
</evidence>
<keyword evidence="10 18" id="KW-0328">Glycosyltransferase</keyword>
<accession>A0A7K3NSP3</accession>
<evidence type="ECO:0000313" key="22">
    <source>
        <dbReference type="Proteomes" id="UP000469724"/>
    </source>
</evidence>
<dbReference type="PANTHER" id="PTHR21403:SF10">
    <property type="entry name" value="ATP PHOSPHORIBOSYLTRANSFERASE"/>
    <property type="match status" value="1"/>
</dbReference>
<evidence type="ECO:0000256" key="7">
    <source>
        <dbReference type="ARBA" id="ARBA00020998"/>
    </source>
</evidence>
<keyword evidence="11 18" id="KW-0808">Transferase</keyword>
<dbReference type="FunFam" id="3.40.190.10:FF:000258">
    <property type="entry name" value="ATP phosphoribosyltransferase"/>
    <property type="match status" value="1"/>
</dbReference>
<comment type="pathway">
    <text evidence="4 18">Amino-acid biosynthesis; L-histidine biosynthesis; L-histidine from 5-phospho-alpha-D-ribose 1-diphosphate: step 1/9.</text>
</comment>
<name>A0A7K3NSP3_9BACT</name>
<comment type="catalytic activity">
    <reaction evidence="1 18">
        <text>1-(5-phospho-beta-D-ribosyl)-ATP + diphosphate = 5-phospho-alpha-D-ribose 1-diphosphate + ATP</text>
        <dbReference type="Rhea" id="RHEA:18473"/>
        <dbReference type="ChEBI" id="CHEBI:30616"/>
        <dbReference type="ChEBI" id="CHEBI:33019"/>
        <dbReference type="ChEBI" id="CHEBI:58017"/>
        <dbReference type="ChEBI" id="CHEBI:73183"/>
        <dbReference type="EC" id="2.4.2.17"/>
    </reaction>
</comment>
<dbReference type="GO" id="GO:0005524">
    <property type="term" value="F:ATP binding"/>
    <property type="evidence" value="ECO:0007669"/>
    <property type="project" value="UniProtKB-KW"/>
</dbReference>
<dbReference type="Pfam" id="PF08029">
    <property type="entry name" value="HisG_C"/>
    <property type="match status" value="1"/>
</dbReference>
<evidence type="ECO:0000256" key="15">
    <source>
        <dbReference type="ARBA" id="ARBA00022842"/>
    </source>
</evidence>
<dbReference type="InterPro" id="IPR015867">
    <property type="entry name" value="N-reg_PII/ATP_PRibTrfase_C"/>
</dbReference>
<dbReference type="FunFam" id="3.30.70.120:FF:000002">
    <property type="entry name" value="ATP phosphoribosyltransferase"/>
    <property type="match status" value="1"/>
</dbReference>
<dbReference type="AlphaFoldDB" id="A0A7K3NSP3"/>
<dbReference type="GO" id="GO:0005737">
    <property type="term" value="C:cytoplasm"/>
    <property type="evidence" value="ECO:0007669"/>
    <property type="project" value="UniProtKB-SubCell"/>
</dbReference>
<keyword evidence="14 18" id="KW-0067">ATP-binding</keyword>
<comment type="activity regulation">
    <text evidence="18">Feedback inhibited by histidine.</text>
</comment>
<evidence type="ECO:0000256" key="10">
    <source>
        <dbReference type="ARBA" id="ARBA00022676"/>
    </source>
</evidence>
<evidence type="ECO:0000256" key="8">
    <source>
        <dbReference type="ARBA" id="ARBA00022490"/>
    </source>
</evidence>
<comment type="similarity">
    <text evidence="5 18">Belongs to the ATP phosphoribosyltransferase family. Long subfamily.</text>
</comment>
<comment type="function">
    <text evidence="17 18">Catalyzes the condensation of ATP and 5-phosphoribose 1-diphosphate to form N'-(5'-phosphoribosyl)-ATP (PR-ATP). Has a crucial role in the pathway because the rate of histidine biosynthesis seems to be controlled primarily by regulation of HisG enzymatic activity.</text>
</comment>
<evidence type="ECO:0000256" key="6">
    <source>
        <dbReference type="ARBA" id="ARBA00011946"/>
    </source>
</evidence>
<dbReference type="EMBL" id="JAAGRQ010000145">
    <property type="protein sequence ID" value="NDY58815.1"/>
    <property type="molecule type" value="Genomic_DNA"/>
</dbReference>
<dbReference type="InterPro" id="IPR011322">
    <property type="entry name" value="N-reg_PII-like_a/b"/>
</dbReference>
<dbReference type="SUPFAM" id="SSF53850">
    <property type="entry name" value="Periplasmic binding protein-like II"/>
    <property type="match status" value="1"/>
</dbReference>
<dbReference type="NCBIfam" id="TIGR03455">
    <property type="entry name" value="HisG_C-term"/>
    <property type="match status" value="1"/>
</dbReference>
<dbReference type="InterPro" id="IPR013820">
    <property type="entry name" value="ATP_PRibTrfase_cat"/>
</dbReference>
<evidence type="ECO:0000256" key="5">
    <source>
        <dbReference type="ARBA" id="ARBA00007955"/>
    </source>
</evidence>
<dbReference type="GO" id="GO:0000105">
    <property type="term" value="P:L-histidine biosynthetic process"/>
    <property type="evidence" value="ECO:0007669"/>
    <property type="project" value="UniProtKB-UniRule"/>
</dbReference>
<dbReference type="UniPathway" id="UPA00031">
    <property type="reaction ID" value="UER00006"/>
</dbReference>
<keyword evidence="8 18" id="KW-0963">Cytoplasm</keyword>
<dbReference type="GO" id="GO:0003879">
    <property type="term" value="F:ATP phosphoribosyltransferase activity"/>
    <property type="evidence" value="ECO:0007669"/>
    <property type="project" value="UniProtKB-UniRule"/>
</dbReference>
<dbReference type="Pfam" id="PF01634">
    <property type="entry name" value="HisG"/>
    <property type="match status" value="1"/>
</dbReference>
<dbReference type="PROSITE" id="PS01316">
    <property type="entry name" value="ATP_P_PHORIBOSYLTR"/>
    <property type="match status" value="1"/>
</dbReference>
<evidence type="ECO:0000313" key="21">
    <source>
        <dbReference type="EMBL" id="NDY58815.1"/>
    </source>
</evidence>
<evidence type="ECO:0000256" key="11">
    <source>
        <dbReference type="ARBA" id="ARBA00022679"/>
    </source>
</evidence>
<dbReference type="SUPFAM" id="SSF54913">
    <property type="entry name" value="GlnB-like"/>
    <property type="match status" value="1"/>
</dbReference>
<evidence type="ECO:0000256" key="18">
    <source>
        <dbReference type="HAMAP-Rule" id="MF_00079"/>
    </source>
</evidence>
<reference evidence="21 22" key="1">
    <citation type="submission" date="2020-02" db="EMBL/GenBank/DDBJ databases">
        <title>Comparative genomics of sulfur disproportionating microorganisms.</title>
        <authorList>
            <person name="Ward L.M."/>
            <person name="Bertran E."/>
            <person name="Johnston D.T."/>
        </authorList>
    </citation>
    <scope>NUCLEOTIDE SEQUENCE [LARGE SCALE GENOMIC DNA]</scope>
    <source>
        <strain evidence="21 22">DSM 3696</strain>
    </source>
</reference>
<dbReference type="Gene3D" id="3.40.190.10">
    <property type="entry name" value="Periplasmic binding protein-like II"/>
    <property type="match status" value="2"/>
</dbReference>
<keyword evidence="13 18" id="KW-0547">Nucleotide-binding</keyword>
<protein>
    <recommendedName>
        <fullName evidence="7 18">ATP phosphoribosyltransferase</fullName>
        <shortName evidence="18">ATP-PRT</shortName>
        <shortName evidence="18">ATP-PRTase</shortName>
        <ecNumber evidence="6 18">2.4.2.17</ecNumber>
    </recommendedName>
</protein>
<comment type="subcellular location">
    <subcellularLocation>
        <location evidence="3 18">Cytoplasm</location>
    </subcellularLocation>
</comment>
<dbReference type="GO" id="GO:0000287">
    <property type="term" value="F:magnesium ion binding"/>
    <property type="evidence" value="ECO:0007669"/>
    <property type="project" value="UniProtKB-UniRule"/>
</dbReference>
<feature type="domain" description="Histidine biosynthesis HisG C-terminal" evidence="20">
    <location>
        <begin position="219"/>
        <end position="291"/>
    </location>
</feature>
<dbReference type="RefSeq" id="WP_163303878.1">
    <property type="nucleotide sequence ID" value="NZ_JAAGRQ010000145.1"/>
</dbReference>
<keyword evidence="12 18" id="KW-0479">Metal-binding</keyword>
<dbReference type="HAMAP" id="MF_00079">
    <property type="entry name" value="HisG_Long"/>
    <property type="match status" value="1"/>
</dbReference>
<evidence type="ECO:0000256" key="3">
    <source>
        <dbReference type="ARBA" id="ARBA00004496"/>
    </source>
</evidence>
<comment type="cofactor">
    <cofactor evidence="2 18">
        <name>Mg(2+)</name>
        <dbReference type="ChEBI" id="CHEBI:18420"/>
    </cofactor>
</comment>
<proteinExistence type="inferred from homology"/>
<dbReference type="PANTHER" id="PTHR21403">
    <property type="entry name" value="ATP PHOSPHORIBOSYLTRANSFERASE ATP-PRTASE"/>
    <property type="match status" value="1"/>
</dbReference>
<gene>
    <name evidence="18" type="primary">hisG</name>
    <name evidence="21" type="ORF">G3N56_18930</name>
</gene>
<evidence type="ECO:0000256" key="1">
    <source>
        <dbReference type="ARBA" id="ARBA00000915"/>
    </source>
</evidence>
<feature type="domain" description="ATP phosphoribosyltransferase catalytic" evidence="19">
    <location>
        <begin position="53"/>
        <end position="214"/>
    </location>
</feature>
<keyword evidence="15 18" id="KW-0460">Magnesium</keyword>
<keyword evidence="9 18" id="KW-0028">Amino-acid biosynthesis</keyword>
<evidence type="ECO:0000256" key="16">
    <source>
        <dbReference type="ARBA" id="ARBA00023102"/>
    </source>
</evidence>
<organism evidence="21 22">
    <name type="scientific">Desulfolutivibrio sulfodismutans</name>
    <dbReference type="NCBI Taxonomy" id="63561"/>
    <lineage>
        <taxon>Bacteria</taxon>
        <taxon>Pseudomonadati</taxon>
        <taxon>Thermodesulfobacteriota</taxon>
        <taxon>Desulfovibrionia</taxon>
        <taxon>Desulfovibrionales</taxon>
        <taxon>Desulfovibrionaceae</taxon>
        <taxon>Desulfolutivibrio</taxon>
    </lineage>
</organism>
<evidence type="ECO:0000259" key="19">
    <source>
        <dbReference type="Pfam" id="PF01634"/>
    </source>
</evidence>
<dbReference type="CDD" id="cd13593">
    <property type="entry name" value="PBP2_HisGL3"/>
    <property type="match status" value="1"/>
</dbReference>
<dbReference type="Gene3D" id="3.30.70.120">
    <property type="match status" value="1"/>
</dbReference>
<dbReference type="NCBIfam" id="TIGR00070">
    <property type="entry name" value="hisG"/>
    <property type="match status" value="1"/>
</dbReference>
<dbReference type="InterPro" id="IPR018198">
    <property type="entry name" value="ATP_PRibTrfase_CS"/>
</dbReference>
<dbReference type="InterPro" id="IPR013115">
    <property type="entry name" value="HisG_C"/>
</dbReference>
<evidence type="ECO:0000259" key="20">
    <source>
        <dbReference type="Pfam" id="PF08029"/>
    </source>
</evidence>
<dbReference type="EC" id="2.4.2.17" evidence="6 18"/>
<evidence type="ECO:0000256" key="9">
    <source>
        <dbReference type="ARBA" id="ARBA00022605"/>
    </source>
</evidence>
<comment type="caution">
    <text evidence="21">The sequence shown here is derived from an EMBL/GenBank/DDBJ whole genome shotgun (WGS) entry which is preliminary data.</text>
</comment>
<keyword evidence="22" id="KW-1185">Reference proteome</keyword>